<reference evidence="3 4" key="2">
    <citation type="submission" date="2018-11" db="EMBL/GenBank/DDBJ databases">
        <authorList>
            <consortium name="Pathogen Informatics"/>
        </authorList>
    </citation>
    <scope>NUCLEOTIDE SEQUENCE [LARGE SCALE GENOMIC DNA]</scope>
</reference>
<feature type="domain" description="Fibronectin type-III" evidence="2">
    <location>
        <begin position="348"/>
        <end position="450"/>
    </location>
</feature>
<dbReference type="PROSITE" id="PS50853">
    <property type="entry name" value="FN3"/>
    <property type="match status" value="2"/>
</dbReference>
<dbReference type="EMBL" id="UYSG01000097">
    <property type="protein sequence ID" value="VDL17398.1"/>
    <property type="molecule type" value="Genomic_DNA"/>
</dbReference>
<feature type="chain" id="PRO_5043135326" evidence="1">
    <location>
        <begin position="21"/>
        <end position="821"/>
    </location>
</feature>
<protein>
    <submittedName>
        <fullName evidence="5">Anosmin-1</fullName>
    </submittedName>
</protein>
<evidence type="ECO:0000313" key="3">
    <source>
        <dbReference type="EMBL" id="VDL17398.1"/>
    </source>
</evidence>
<evidence type="ECO:0000259" key="2">
    <source>
        <dbReference type="PROSITE" id="PS50853"/>
    </source>
</evidence>
<keyword evidence="1" id="KW-0732">Signal</keyword>
<dbReference type="CDD" id="cd00063">
    <property type="entry name" value="FN3"/>
    <property type="match status" value="1"/>
</dbReference>
<gene>
    <name evidence="3" type="ORF">HDID_LOCUS683</name>
</gene>
<dbReference type="GO" id="GO:0030182">
    <property type="term" value="P:neuron differentiation"/>
    <property type="evidence" value="ECO:0007669"/>
    <property type="project" value="TreeGrafter"/>
</dbReference>
<accession>A0A158QBY8</accession>
<dbReference type="InterPro" id="IPR036116">
    <property type="entry name" value="FN3_sf"/>
</dbReference>
<dbReference type="InterPro" id="IPR003961">
    <property type="entry name" value="FN3_dom"/>
</dbReference>
<organism evidence="5">
    <name type="scientific">Hymenolepis diminuta</name>
    <name type="common">Rat tapeworm</name>
    <dbReference type="NCBI Taxonomy" id="6216"/>
    <lineage>
        <taxon>Eukaryota</taxon>
        <taxon>Metazoa</taxon>
        <taxon>Spiralia</taxon>
        <taxon>Lophotrochozoa</taxon>
        <taxon>Platyhelminthes</taxon>
        <taxon>Cestoda</taxon>
        <taxon>Eucestoda</taxon>
        <taxon>Cyclophyllidea</taxon>
        <taxon>Hymenolepididae</taxon>
        <taxon>Hymenolepis</taxon>
    </lineage>
</organism>
<dbReference type="STRING" id="6216.A0A158QBY8"/>
<dbReference type="OrthoDB" id="9985779at2759"/>
<proteinExistence type="predicted"/>
<evidence type="ECO:0000313" key="4">
    <source>
        <dbReference type="Proteomes" id="UP000274504"/>
    </source>
</evidence>
<evidence type="ECO:0000313" key="5">
    <source>
        <dbReference type="WBParaSite" id="HDID_0000068201-mRNA-1"/>
    </source>
</evidence>
<reference evidence="5" key="1">
    <citation type="submission" date="2016-04" db="UniProtKB">
        <authorList>
            <consortium name="WormBaseParasite"/>
        </authorList>
    </citation>
    <scope>IDENTIFICATION</scope>
</reference>
<feature type="domain" description="Fibronectin type-III" evidence="2">
    <location>
        <begin position="236"/>
        <end position="343"/>
    </location>
</feature>
<dbReference type="InterPro" id="IPR013783">
    <property type="entry name" value="Ig-like_fold"/>
</dbReference>
<dbReference type="Pfam" id="PF00041">
    <property type="entry name" value="fn3"/>
    <property type="match status" value="1"/>
</dbReference>
<feature type="signal peptide" evidence="1">
    <location>
        <begin position="1"/>
        <end position="20"/>
    </location>
</feature>
<dbReference type="InterPro" id="IPR042447">
    <property type="entry name" value="Anosmin-1"/>
</dbReference>
<dbReference type="SUPFAM" id="SSF49265">
    <property type="entry name" value="Fibronectin type III"/>
    <property type="match status" value="1"/>
</dbReference>
<evidence type="ECO:0000256" key="1">
    <source>
        <dbReference type="SAM" id="SignalP"/>
    </source>
</evidence>
<dbReference type="WBParaSite" id="HDID_0000068201-mRNA-1">
    <property type="protein sequence ID" value="HDID_0000068201-mRNA-1"/>
    <property type="gene ID" value="HDID_0000068201"/>
</dbReference>
<dbReference type="Gene3D" id="2.60.40.10">
    <property type="entry name" value="Immunoglobulins"/>
    <property type="match status" value="1"/>
</dbReference>
<dbReference type="Proteomes" id="UP000274504">
    <property type="component" value="Unassembled WGS sequence"/>
</dbReference>
<dbReference type="PANTHER" id="PTHR14131:SF5">
    <property type="entry name" value="ANOSMIN-1"/>
    <property type="match status" value="1"/>
</dbReference>
<dbReference type="SMART" id="SM00060">
    <property type="entry name" value="FN3"/>
    <property type="match status" value="3"/>
</dbReference>
<dbReference type="PANTHER" id="PTHR14131">
    <property type="entry name" value="ANOSMIN"/>
    <property type="match status" value="1"/>
</dbReference>
<dbReference type="GO" id="GO:0009986">
    <property type="term" value="C:cell surface"/>
    <property type="evidence" value="ECO:0007669"/>
    <property type="project" value="TreeGrafter"/>
</dbReference>
<name>A0A158QBY8_HYMDI</name>
<sequence length="821" mass="91314">MVLYSTQLIGFCLLFTLAQSTINDARIHSSILKKFLVAKSSPESRELAKAVCKVGCLMDCLQNLQTQASKDNMVRTVLEELKKAPVNVQSECRRLSPAYIFYNEVSKALVSLLAKGVFPISYPPLQLVDASPCEQACDTGLPYKECVQQCASGELKEGWVCHTGCRKLDTAMKNRFGDCPTTTGAIMPAEQNDHWINGPDIPSSPICTLDADCPGDKMCCSGTCIVPVFGNDIPQHVQPPQITEENTPRSFELNWNIGGENRATFKEPVIYVLQVRTYFGPEFDPMNANPWKTLTMTTIPGARLSDPDVGWWYQYRIAAVNRYGSRGFGDSTTPPVHVTSQLPQAASSPRQLVDGVWRFQADGGVHVRIEWKHPASSVIPVTEYQIKWAPEDSSSDKTTFLHMVPASQTHYLLRNLKTNMSYQILVQAISSWGSKTFASAPATHFIITPGLPKREPFFQNRQSSEQNTNHHVYDDAQVACSCDNVKTRGDTTRLQIASNFQPLHFSQPNGGVLTIRFANDPGDHDGQSLKTIITVNEFADVSDPQFLRGEKLSTRLLTIQWKQQACIETGAQVSKTFMPLKPLDESGTGSVQNENSRFVVLEPVQPTTILSEGRLTRTGHVEISSLQLNCHYAIFVAPHKRKSNENSLQQKSEQPPIPIGCLCTPACFDDQSMPWATHFTCSKKDGEALLPPTNLKSQLISESEIVYNMSWGPPSTIRNPRSPRQDVQSELNPSEIFYSVYVFKIQSILLKPSNNRLDDIEDVPSEIIKTSREAYLYLQTPTRAIPVSGLTQDASISAAADSRSPLYYLLISTVMCIVLYR</sequence>
<dbReference type="AlphaFoldDB" id="A0A158QBY8"/>